<dbReference type="Gene3D" id="3.40.50.720">
    <property type="entry name" value="NAD(P)-binding Rossmann-like Domain"/>
    <property type="match status" value="1"/>
</dbReference>
<dbReference type="SMART" id="SM00829">
    <property type="entry name" value="PKS_ER"/>
    <property type="match status" value="1"/>
</dbReference>
<evidence type="ECO:0000313" key="12">
    <source>
        <dbReference type="Proteomes" id="UP001500427"/>
    </source>
</evidence>
<dbReference type="Pfam" id="PF00107">
    <property type="entry name" value="ADH_zinc_N"/>
    <property type="match status" value="1"/>
</dbReference>
<keyword evidence="6" id="KW-0560">Oxidoreductase</keyword>
<dbReference type="PANTHER" id="PTHR42940">
    <property type="entry name" value="ALCOHOL DEHYDROGENASE 1-RELATED"/>
    <property type="match status" value="1"/>
</dbReference>
<dbReference type="NCBIfam" id="TIGR02822">
    <property type="entry name" value="adh_fam_2"/>
    <property type="match status" value="1"/>
</dbReference>
<dbReference type="Gene3D" id="3.90.180.10">
    <property type="entry name" value="Medium-chain alcohol dehydrogenases, catalytic domain"/>
    <property type="match status" value="1"/>
</dbReference>
<comment type="catalytic activity">
    <reaction evidence="8">
        <text>a primary alcohol + NAD(+) = an aldehyde + NADH + H(+)</text>
        <dbReference type="Rhea" id="RHEA:10736"/>
        <dbReference type="ChEBI" id="CHEBI:15378"/>
        <dbReference type="ChEBI" id="CHEBI:15734"/>
        <dbReference type="ChEBI" id="CHEBI:17478"/>
        <dbReference type="ChEBI" id="CHEBI:57540"/>
        <dbReference type="ChEBI" id="CHEBI:57945"/>
        <dbReference type="EC" id="1.1.1.1"/>
    </reaction>
</comment>
<dbReference type="PROSITE" id="PS00059">
    <property type="entry name" value="ADH_ZINC"/>
    <property type="match status" value="1"/>
</dbReference>
<gene>
    <name evidence="11" type="ORF">GCM10023258_07620</name>
</gene>
<dbReference type="Pfam" id="PF08240">
    <property type="entry name" value="ADH_N"/>
    <property type="match status" value="1"/>
</dbReference>
<evidence type="ECO:0000256" key="7">
    <source>
        <dbReference type="ARBA" id="ARBA00049164"/>
    </source>
</evidence>
<sequence length="332" mass="34862">MEAWVVDEPGPLRGRPLVRAELPVPEPGPGEVLVRVRACGVCRTDLHVVTGDLPRHRHRLVPGHEVVGEVAVLGEGARRFVPGDRVGVAWLRSTCGSCRWCRSGRENLCPASRYTGWDADGGYAPWTVVPEAYAYRLPTSFSDVEAAPLLCAGIIGYRALRRAELPPGGRLGIYGYGASAHLTAQVAVAQGAEVHVLTRGAGARALATELGAASVGGPTAAPPVPLDAAILFAPAGDLVPVALEALGPGGTLAVAGIHLSDVPVLDYQRHLFRERSLRSVTSNTRQDGEELLALADRLGLRVATTPVPMDEADRALADLEAGRVHGAAVLVV</sequence>
<reference evidence="12" key="1">
    <citation type="journal article" date="2019" name="Int. J. Syst. Evol. Microbiol.">
        <title>The Global Catalogue of Microorganisms (GCM) 10K type strain sequencing project: providing services to taxonomists for standard genome sequencing and annotation.</title>
        <authorList>
            <consortium name="The Broad Institute Genomics Platform"/>
            <consortium name="The Broad Institute Genome Sequencing Center for Infectious Disease"/>
            <person name="Wu L."/>
            <person name="Ma J."/>
        </authorList>
    </citation>
    <scope>NUCLEOTIDE SEQUENCE [LARGE SCALE GENOMIC DNA]</scope>
    <source>
        <strain evidence="12">JCM 17687</strain>
    </source>
</reference>
<dbReference type="Proteomes" id="UP001500427">
    <property type="component" value="Unassembled WGS sequence"/>
</dbReference>
<dbReference type="InterPro" id="IPR014187">
    <property type="entry name" value="ADH_Zn_typ-2"/>
</dbReference>
<proteinExistence type="inferred from homology"/>
<evidence type="ECO:0000256" key="6">
    <source>
        <dbReference type="ARBA" id="ARBA00023002"/>
    </source>
</evidence>
<keyword evidence="4 9" id="KW-0479">Metal-binding</keyword>
<comment type="cofactor">
    <cofactor evidence="1 9">
        <name>Zn(2+)</name>
        <dbReference type="ChEBI" id="CHEBI:29105"/>
    </cofactor>
</comment>
<evidence type="ECO:0000256" key="2">
    <source>
        <dbReference type="ARBA" id="ARBA00008072"/>
    </source>
</evidence>
<feature type="domain" description="Enoyl reductase (ER)" evidence="10">
    <location>
        <begin position="14"/>
        <end position="330"/>
    </location>
</feature>
<dbReference type="InterPro" id="IPR036291">
    <property type="entry name" value="NAD(P)-bd_dom_sf"/>
</dbReference>
<protein>
    <recommendedName>
        <fullName evidence="3">alcohol dehydrogenase</fullName>
        <ecNumber evidence="3">1.1.1.1</ecNumber>
    </recommendedName>
</protein>
<dbReference type="RefSeq" id="WP_345506104.1">
    <property type="nucleotide sequence ID" value="NZ_BAABIW010000006.1"/>
</dbReference>
<organism evidence="11 12">
    <name type="scientific">Terrabacter aeriphilus</name>
    <dbReference type="NCBI Taxonomy" id="515662"/>
    <lineage>
        <taxon>Bacteria</taxon>
        <taxon>Bacillati</taxon>
        <taxon>Actinomycetota</taxon>
        <taxon>Actinomycetes</taxon>
        <taxon>Micrococcales</taxon>
        <taxon>Intrasporangiaceae</taxon>
        <taxon>Terrabacter</taxon>
    </lineage>
</organism>
<evidence type="ECO:0000256" key="5">
    <source>
        <dbReference type="ARBA" id="ARBA00022833"/>
    </source>
</evidence>
<dbReference type="EMBL" id="BAABIW010000006">
    <property type="protein sequence ID" value="GAA5019737.1"/>
    <property type="molecule type" value="Genomic_DNA"/>
</dbReference>
<dbReference type="SUPFAM" id="SSF50129">
    <property type="entry name" value="GroES-like"/>
    <property type="match status" value="1"/>
</dbReference>
<comment type="caution">
    <text evidence="11">The sequence shown here is derived from an EMBL/GenBank/DDBJ whole genome shotgun (WGS) entry which is preliminary data.</text>
</comment>
<accession>A0ABP9J513</accession>
<keyword evidence="12" id="KW-1185">Reference proteome</keyword>
<name>A0ABP9J513_9MICO</name>
<evidence type="ECO:0000256" key="1">
    <source>
        <dbReference type="ARBA" id="ARBA00001947"/>
    </source>
</evidence>
<dbReference type="InterPro" id="IPR013154">
    <property type="entry name" value="ADH-like_N"/>
</dbReference>
<comment type="similarity">
    <text evidence="2 9">Belongs to the zinc-containing alcohol dehydrogenase family.</text>
</comment>
<evidence type="ECO:0000256" key="4">
    <source>
        <dbReference type="ARBA" id="ARBA00022723"/>
    </source>
</evidence>
<dbReference type="InterPro" id="IPR002328">
    <property type="entry name" value="ADH_Zn_CS"/>
</dbReference>
<dbReference type="InterPro" id="IPR020843">
    <property type="entry name" value="ER"/>
</dbReference>
<dbReference type="SUPFAM" id="SSF51735">
    <property type="entry name" value="NAD(P)-binding Rossmann-fold domains"/>
    <property type="match status" value="1"/>
</dbReference>
<dbReference type="EC" id="1.1.1.1" evidence="3"/>
<evidence type="ECO:0000256" key="3">
    <source>
        <dbReference type="ARBA" id="ARBA00013190"/>
    </source>
</evidence>
<dbReference type="CDD" id="cd08298">
    <property type="entry name" value="CAD2"/>
    <property type="match status" value="1"/>
</dbReference>
<evidence type="ECO:0000256" key="8">
    <source>
        <dbReference type="ARBA" id="ARBA00049243"/>
    </source>
</evidence>
<comment type="catalytic activity">
    <reaction evidence="7">
        <text>a secondary alcohol + NAD(+) = a ketone + NADH + H(+)</text>
        <dbReference type="Rhea" id="RHEA:10740"/>
        <dbReference type="ChEBI" id="CHEBI:15378"/>
        <dbReference type="ChEBI" id="CHEBI:17087"/>
        <dbReference type="ChEBI" id="CHEBI:35681"/>
        <dbReference type="ChEBI" id="CHEBI:57540"/>
        <dbReference type="ChEBI" id="CHEBI:57945"/>
        <dbReference type="EC" id="1.1.1.1"/>
    </reaction>
</comment>
<evidence type="ECO:0000313" key="11">
    <source>
        <dbReference type="EMBL" id="GAA5019737.1"/>
    </source>
</evidence>
<dbReference type="PANTHER" id="PTHR42940:SF8">
    <property type="entry name" value="VACUOLAR PROTEIN SORTING-ASSOCIATED PROTEIN 11"/>
    <property type="match status" value="1"/>
</dbReference>
<evidence type="ECO:0000256" key="9">
    <source>
        <dbReference type="RuleBase" id="RU361277"/>
    </source>
</evidence>
<keyword evidence="5 9" id="KW-0862">Zinc</keyword>
<evidence type="ECO:0000259" key="10">
    <source>
        <dbReference type="SMART" id="SM00829"/>
    </source>
</evidence>
<dbReference type="InterPro" id="IPR013149">
    <property type="entry name" value="ADH-like_C"/>
</dbReference>
<dbReference type="InterPro" id="IPR011032">
    <property type="entry name" value="GroES-like_sf"/>
</dbReference>